<dbReference type="Proteomes" id="UP000887565">
    <property type="component" value="Unplaced"/>
</dbReference>
<name>A0A915KND3_ROMCU</name>
<evidence type="ECO:0000313" key="1">
    <source>
        <dbReference type="Proteomes" id="UP000887565"/>
    </source>
</evidence>
<proteinExistence type="predicted"/>
<sequence length="97" mass="11730">MTWWWKRRGFRSDPLAEMSWWKKRPGGASDTVVEMTRWWRENVKFITQRTIQFCFGKNTVKMRKEKLIDTRCNQTMSKIFIGGKEFCIAKSQLITFK</sequence>
<accession>A0A915KND3</accession>
<protein>
    <submittedName>
        <fullName evidence="2">Uncharacterized protein</fullName>
    </submittedName>
</protein>
<organism evidence="1 2">
    <name type="scientific">Romanomermis culicivorax</name>
    <name type="common">Nematode worm</name>
    <dbReference type="NCBI Taxonomy" id="13658"/>
    <lineage>
        <taxon>Eukaryota</taxon>
        <taxon>Metazoa</taxon>
        <taxon>Ecdysozoa</taxon>
        <taxon>Nematoda</taxon>
        <taxon>Enoplea</taxon>
        <taxon>Dorylaimia</taxon>
        <taxon>Mermithida</taxon>
        <taxon>Mermithoidea</taxon>
        <taxon>Mermithidae</taxon>
        <taxon>Romanomermis</taxon>
    </lineage>
</organism>
<reference evidence="2" key="1">
    <citation type="submission" date="2022-11" db="UniProtKB">
        <authorList>
            <consortium name="WormBaseParasite"/>
        </authorList>
    </citation>
    <scope>IDENTIFICATION</scope>
</reference>
<dbReference type="AlphaFoldDB" id="A0A915KND3"/>
<evidence type="ECO:0000313" key="2">
    <source>
        <dbReference type="WBParaSite" id="nRc.2.0.1.t39959-RA"/>
    </source>
</evidence>
<dbReference type="WBParaSite" id="nRc.2.0.1.t39959-RA">
    <property type="protein sequence ID" value="nRc.2.0.1.t39959-RA"/>
    <property type="gene ID" value="nRc.2.0.1.g39959"/>
</dbReference>
<keyword evidence="1" id="KW-1185">Reference proteome</keyword>